<gene>
    <name evidence="2" type="ORF">CSSPJE1EN2_LOCUS7913</name>
</gene>
<proteinExistence type="predicted"/>
<evidence type="ECO:0000313" key="2">
    <source>
        <dbReference type="EMBL" id="CAK9864918.1"/>
    </source>
</evidence>
<evidence type="ECO:0008006" key="4">
    <source>
        <dbReference type="Google" id="ProtNLM"/>
    </source>
</evidence>
<evidence type="ECO:0000313" key="3">
    <source>
        <dbReference type="Proteomes" id="UP001497522"/>
    </source>
</evidence>
<sequence length="564" mass="62109">MWSRTEGFSFMRRGKAQSASEGMDTPAASSSPRRGSPPGSNKSGITMPSVRVSLDRKGYRPGDMVVATIEVANENPSYSSARRTPRASVADAVLMEDLSVEVRGIEKLDPQWLVTPKPPSGSKQRRGERTILESSSTSIVSNVLIGHGTSKTYMVRMMLPKILPPTYRGTAVRYLYYLSSTLHWSPAVVENGNGHHSASVSGLEPEVRMSVPVWTMPNSSGLVSEELPGDHYGSNGIVPPFPLEIEIQWKEKGDEYSWAWASDLNFGYEDNMGSGHDSESSTMTSPTKSGSLEPAFERALSFSSQPATPKSLGKDTMEPALPTPHLKKTDEFMPSSSQLSFDSGSSALLLISISQCFTLFVISSQSGLCNNGLSLCVAVTYNRGRSYNIKMDDQVLVRFSPKNVTSTYYYGDMVAGTLQFFHDEGPRRCLEVSAVLETREVLNSSSVHPSRKNSSTITKVQSEYYEVVCDMTNTHFVFSVPMDGPPSFSTPLLTVQWILRFEFVASLPDVNWSEVEHPMLLELEQRRKGEWSMPLTVHAPLPRTHTAEKRGGETCGLDPLTGHF</sequence>
<reference evidence="2" key="1">
    <citation type="submission" date="2024-03" db="EMBL/GenBank/DDBJ databases">
        <authorList>
            <consortium name="ELIXIR-Norway"/>
            <consortium name="Elixir Norway"/>
        </authorList>
    </citation>
    <scope>NUCLEOTIDE SEQUENCE</scope>
</reference>
<protein>
    <recommendedName>
        <fullName evidence="4">Rgp1</fullName>
    </recommendedName>
</protein>
<dbReference type="Proteomes" id="UP001497522">
    <property type="component" value="Chromosome 15"/>
</dbReference>
<organism evidence="2 3">
    <name type="scientific">Sphagnum jensenii</name>
    <dbReference type="NCBI Taxonomy" id="128206"/>
    <lineage>
        <taxon>Eukaryota</taxon>
        <taxon>Viridiplantae</taxon>
        <taxon>Streptophyta</taxon>
        <taxon>Embryophyta</taxon>
        <taxon>Bryophyta</taxon>
        <taxon>Sphagnophytina</taxon>
        <taxon>Sphagnopsida</taxon>
        <taxon>Sphagnales</taxon>
        <taxon>Sphagnaceae</taxon>
        <taxon>Sphagnum</taxon>
    </lineage>
</organism>
<feature type="compositionally biased region" description="Low complexity" evidence="1">
    <location>
        <begin position="26"/>
        <end position="40"/>
    </location>
</feature>
<feature type="region of interest" description="Disordered" evidence="1">
    <location>
        <begin position="1"/>
        <end position="51"/>
    </location>
</feature>
<dbReference type="PANTHER" id="PTHR12507">
    <property type="entry name" value="REDUCED GROWTH PHENOTYPE 1 RGP1, YEAST -RELATED"/>
    <property type="match status" value="1"/>
</dbReference>
<dbReference type="EMBL" id="OZ023716">
    <property type="protein sequence ID" value="CAK9864918.1"/>
    <property type="molecule type" value="Genomic_DNA"/>
</dbReference>
<feature type="region of interest" description="Disordered" evidence="1">
    <location>
        <begin position="271"/>
        <end position="291"/>
    </location>
</feature>
<name>A0ABP1AQS9_9BRYO</name>
<dbReference type="Pfam" id="PF08737">
    <property type="entry name" value="Rgp1"/>
    <property type="match status" value="1"/>
</dbReference>
<accession>A0ABP1AQS9</accession>
<dbReference type="InterPro" id="IPR014848">
    <property type="entry name" value="Rgp1"/>
</dbReference>
<evidence type="ECO:0000256" key="1">
    <source>
        <dbReference type="SAM" id="MobiDB-lite"/>
    </source>
</evidence>
<feature type="compositionally biased region" description="Polar residues" evidence="1">
    <location>
        <begin position="280"/>
        <end position="290"/>
    </location>
</feature>
<keyword evidence="3" id="KW-1185">Reference proteome</keyword>